<sequence>MAEETTPGTPGAESPGPVAALMGQLAMARAFKSVVFDDNTKTWQVVRYDEAVQVLTDASTFSAQLDRVMPLGTVNRGNLGFMDPPEHNQARALVGQAFTPRTVQELGARMETVTEELLTGLAGRGEFDLIADFAYTLPVITIAELLGVPAEDRALFHKWAQARASTTSAVTDVLKDEKVMGALREQTEYFSEHARARRKNPGDDLLSQLTQAELDGDRLDEEEIANFAGLLLMAGHVTATSVIASAVLALDDHPDQAAALRADPALLPGAIEETVRYYPPLSQAFRVTTREVELGGETIPEGQIVVAWMLSANHDERRFTDPQKFDIRRDPNPHIGFSRGVHFCLGAALARLEIRIALEGLYRHFPNLKVLPGTEWHDNLRLIGPRYLPVGTGS</sequence>
<dbReference type="PRINTS" id="PR00359">
    <property type="entry name" value="BP450"/>
</dbReference>
<dbReference type="PANTHER" id="PTHR46696:SF4">
    <property type="entry name" value="BIOTIN BIOSYNTHESIS CYTOCHROME P450"/>
    <property type="match status" value="1"/>
</dbReference>
<dbReference type="PROSITE" id="PS00086">
    <property type="entry name" value="CYTOCHROME_P450"/>
    <property type="match status" value="1"/>
</dbReference>
<name>D7F1N0_9ACTN</name>
<dbReference type="FunFam" id="1.10.630.10:FF:000018">
    <property type="entry name" value="Cytochrome P450 monooxygenase"/>
    <property type="match status" value="1"/>
</dbReference>
<proteinExistence type="inferred from homology"/>
<keyword evidence="6 7" id="KW-0503">Monooxygenase</keyword>
<organism evidence="8">
    <name type="scientific">Streptomyces longisporoflavus</name>
    <dbReference type="NCBI Taxonomy" id="28044"/>
    <lineage>
        <taxon>Bacteria</taxon>
        <taxon>Bacillati</taxon>
        <taxon>Actinomycetota</taxon>
        <taxon>Actinomycetes</taxon>
        <taxon>Kitasatosporales</taxon>
        <taxon>Streptomycetaceae</taxon>
        <taxon>Streptomyces</taxon>
    </lineage>
</organism>
<evidence type="ECO:0000313" key="8">
    <source>
        <dbReference type="EMBL" id="ACR50783.1"/>
    </source>
</evidence>
<evidence type="ECO:0000256" key="1">
    <source>
        <dbReference type="ARBA" id="ARBA00010617"/>
    </source>
</evidence>
<comment type="similarity">
    <text evidence="1 7">Belongs to the cytochrome P450 family.</text>
</comment>
<dbReference type="GO" id="GO:0008395">
    <property type="term" value="F:steroid hydroxylase activity"/>
    <property type="evidence" value="ECO:0007669"/>
    <property type="project" value="TreeGrafter"/>
</dbReference>
<dbReference type="GO" id="GO:0005506">
    <property type="term" value="F:iron ion binding"/>
    <property type="evidence" value="ECO:0007669"/>
    <property type="project" value="InterPro"/>
</dbReference>
<dbReference type="PANTHER" id="PTHR46696">
    <property type="entry name" value="P450, PUTATIVE (EUROFUNG)-RELATED"/>
    <property type="match status" value="1"/>
</dbReference>
<dbReference type="GO" id="GO:0020037">
    <property type="term" value="F:heme binding"/>
    <property type="evidence" value="ECO:0007669"/>
    <property type="project" value="InterPro"/>
</dbReference>
<keyword evidence="4 7" id="KW-0560">Oxidoreductase</keyword>
<dbReference type="EMBL" id="FJ462704">
    <property type="protein sequence ID" value="ACR50783.1"/>
    <property type="molecule type" value="Genomic_DNA"/>
</dbReference>
<dbReference type="GO" id="GO:0036199">
    <property type="term" value="F:cholest-4-en-3-one 26-monooxygenase activity"/>
    <property type="evidence" value="ECO:0007669"/>
    <property type="project" value="TreeGrafter"/>
</dbReference>
<dbReference type="CDD" id="cd11032">
    <property type="entry name" value="P450_EryK-like"/>
    <property type="match status" value="1"/>
</dbReference>
<dbReference type="InterPro" id="IPR036396">
    <property type="entry name" value="Cyt_P450_sf"/>
</dbReference>
<dbReference type="InterPro" id="IPR017972">
    <property type="entry name" value="Cyt_P450_CS"/>
</dbReference>
<evidence type="ECO:0000256" key="2">
    <source>
        <dbReference type="ARBA" id="ARBA00022617"/>
    </source>
</evidence>
<evidence type="ECO:0000256" key="3">
    <source>
        <dbReference type="ARBA" id="ARBA00022723"/>
    </source>
</evidence>
<keyword evidence="2 7" id="KW-0349">Heme</keyword>
<dbReference type="AlphaFoldDB" id="D7F1N0"/>
<evidence type="ECO:0000256" key="7">
    <source>
        <dbReference type="RuleBase" id="RU000461"/>
    </source>
</evidence>
<evidence type="ECO:0000256" key="5">
    <source>
        <dbReference type="ARBA" id="ARBA00023004"/>
    </source>
</evidence>
<dbReference type="GO" id="GO:0006707">
    <property type="term" value="P:cholesterol catabolic process"/>
    <property type="evidence" value="ECO:0007669"/>
    <property type="project" value="TreeGrafter"/>
</dbReference>
<protein>
    <submittedName>
        <fullName evidence="8">p450 monooxygenase</fullName>
    </submittedName>
</protein>
<keyword evidence="3 7" id="KW-0479">Metal-binding</keyword>
<evidence type="ECO:0000256" key="4">
    <source>
        <dbReference type="ARBA" id="ARBA00023002"/>
    </source>
</evidence>
<dbReference type="Gene3D" id="1.10.630.10">
    <property type="entry name" value="Cytochrome P450"/>
    <property type="match status" value="1"/>
</dbReference>
<gene>
    <name evidence="8" type="primary">tsn12</name>
</gene>
<dbReference type="PRINTS" id="PR00385">
    <property type="entry name" value="P450"/>
</dbReference>
<accession>D7F1N0</accession>
<dbReference type="InterPro" id="IPR002397">
    <property type="entry name" value="Cyt_P450_B"/>
</dbReference>
<reference evidence="8" key="1">
    <citation type="submission" date="2008-11" db="EMBL/GenBank/DDBJ databases">
        <title>Different origins of the tetronate ring in near mirror-image antibiotics:evidence for convergent evolution?</title>
        <authorList>
            <person name="Demydchuk Y.A."/>
            <person name="Sun Y."/>
            <person name="Leadlay P.F."/>
        </authorList>
    </citation>
    <scope>NUCLEOTIDE SEQUENCE</scope>
    <source>
        <strain evidence="8">NCIMB 11426</strain>
    </source>
</reference>
<evidence type="ECO:0000256" key="6">
    <source>
        <dbReference type="ARBA" id="ARBA00023033"/>
    </source>
</evidence>
<dbReference type="SUPFAM" id="SSF48264">
    <property type="entry name" value="Cytochrome P450"/>
    <property type="match status" value="1"/>
</dbReference>
<keyword evidence="5 7" id="KW-0408">Iron</keyword>
<dbReference type="Pfam" id="PF00067">
    <property type="entry name" value="p450"/>
    <property type="match status" value="1"/>
</dbReference>
<dbReference type="InterPro" id="IPR001128">
    <property type="entry name" value="Cyt_P450"/>
</dbReference>